<dbReference type="InterPro" id="IPR036264">
    <property type="entry name" value="Bact_exopeptidase_dim_dom"/>
</dbReference>
<dbReference type="Gene3D" id="3.30.70.360">
    <property type="match status" value="1"/>
</dbReference>
<name>A0A918E1M3_9ACTN</name>
<evidence type="ECO:0000313" key="8">
    <source>
        <dbReference type="EMBL" id="GGO96806.1"/>
    </source>
</evidence>
<dbReference type="Pfam" id="PF07687">
    <property type="entry name" value="M20_dimer"/>
    <property type="match status" value="1"/>
</dbReference>
<evidence type="ECO:0000256" key="6">
    <source>
        <dbReference type="SAM" id="MobiDB-lite"/>
    </source>
</evidence>
<dbReference type="InterPro" id="IPR002933">
    <property type="entry name" value="Peptidase_M20"/>
</dbReference>
<keyword evidence="4" id="KW-0862">Zinc</keyword>
<dbReference type="Proteomes" id="UP000641932">
    <property type="component" value="Unassembled WGS sequence"/>
</dbReference>
<evidence type="ECO:0000313" key="9">
    <source>
        <dbReference type="Proteomes" id="UP000641932"/>
    </source>
</evidence>
<keyword evidence="3" id="KW-0378">Hydrolase</keyword>
<dbReference type="SUPFAM" id="SSF55031">
    <property type="entry name" value="Bacterial exopeptidase dimerisation domain"/>
    <property type="match status" value="1"/>
</dbReference>
<dbReference type="Pfam" id="PF01546">
    <property type="entry name" value="Peptidase_M20"/>
    <property type="match status" value="1"/>
</dbReference>
<feature type="active site" description="Proton acceptor" evidence="5">
    <location>
        <position position="169"/>
    </location>
</feature>
<dbReference type="GO" id="GO:0004180">
    <property type="term" value="F:carboxypeptidase activity"/>
    <property type="evidence" value="ECO:0007669"/>
    <property type="project" value="UniProtKB-KW"/>
</dbReference>
<dbReference type="EMBL" id="BMMS01000030">
    <property type="protein sequence ID" value="GGO96806.1"/>
    <property type="molecule type" value="Genomic_DNA"/>
</dbReference>
<evidence type="ECO:0000256" key="1">
    <source>
        <dbReference type="ARBA" id="ARBA00001947"/>
    </source>
</evidence>
<reference evidence="8" key="1">
    <citation type="journal article" date="2014" name="Int. J. Syst. Evol. Microbiol.">
        <title>Complete genome sequence of Corynebacterium casei LMG S-19264T (=DSM 44701T), isolated from a smear-ripened cheese.</title>
        <authorList>
            <consortium name="US DOE Joint Genome Institute (JGI-PGF)"/>
            <person name="Walter F."/>
            <person name="Albersmeier A."/>
            <person name="Kalinowski J."/>
            <person name="Ruckert C."/>
        </authorList>
    </citation>
    <scope>NUCLEOTIDE SEQUENCE</scope>
    <source>
        <strain evidence="8">CGMCC 4.7201</strain>
    </source>
</reference>
<evidence type="ECO:0000256" key="3">
    <source>
        <dbReference type="ARBA" id="ARBA00022801"/>
    </source>
</evidence>
<protein>
    <submittedName>
        <fullName evidence="8">Glutamate carboxypeptidase</fullName>
    </submittedName>
</protein>
<dbReference type="AlphaFoldDB" id="A0A918E1M3"/>
<dbReference type="PANTHER" id="PTHR43808:SF9">
    <property type="entry name" value="BLL0789 PROTEIN"/>
    <property type="match status" value="1"/>
</dbReference>
<reference evidence="8" key="2">
    <citation type="submission" date="2020-09" db="EMBL/GenBank/DDBJ databases">
        <authorList>
            <person name="Sun Q."/>
            <person name="Zhou Y."/>
        </authorList>
    </citation>
    <scope>NUCLEOTIDE SEQUENCE</scope>
    <source>
        <strain evidence="8">CGMCC 4.7201</strain>
    </source>
</reference>
<feature type="active site" evidence="5">
    <location>
        <position position="98"/>
    </location>
</feature>
<dbReference type="Gene3D" id="3.40.630.10">
    <property type="entry name" value="Zn peptidases"/>
    <property type="match status" value="1"/>
</dbReference>
<proteinExistence type="predicted"/>
<evidence type="ECO:0000256" key="5">
    <source>
        <dbReference type="PIRSR" id="PIRSR037238-1"/>
    </source>
</evidence>
<accession>A0A918E1M3</accession>
<evidence type="ECO:0000259" key="7">
    <source>
        <dbReference type="Pfam" id="PF07687"/>
    </source>
</evidence>
<evidence type="ECO:0000256" key="4">
    <source>
        <dbReference type="ARBA" id="ARBA00022833"/>
    </source>
</evidence>
<dbReference type="PROSITE" id="PS00758">
    <property type="entry name" value="ARGE_DAPE_CPG2_1"/>
    <property type="match status" value="1"/>
</dbReference>
<dbReference type="InterPro" id="IPR050072">
    <property type="entry name" value="Peptidase_M20A"/>
</dbReference>
<feature type="region of interest" description="Disordered" evidence="6">
    <location>
        <begin position="1"/>
        <end position="24"/>
    </location>
</feature>
<feature type="domain" description="Peptidase M20 dimerisation" evidence="7">
    <location>
        <begin position="204"/>
        <end position="302"/>
    </location>
</feature>
<dbReference type="InterPro" id="IPR001261">
    <property type="entry name" value="ArgE/DapE_CS"/>
</dbReference>
<comment type="cofactor">
    <cofactor evidence="1">
        <name>Zn(2+)</name>
        <dbReference type="ChEBI" id="CHEBI:29105"/>
    </cofactor>
</comment>
<keyword evidence="2" id="KW-0479">Metal-binding</keyword>
<dbReference type="InterPro" id="IPR017150">
    <property type="entry name" value="Pept_M20_glutamate_carboxypep"/>
</dbReference>
<organism evidence="8 9">
    <name type="scientific">Wenjunlia tyrosinilytica</name>
    <dbReference type="NCBI Taxonomy" id="1544741"/>
    <lineage>
        <taxon>Bacteria</taxon>
        <taxon>Bacillati</taxon>
        <taxon>Actinomycetota</taxon>
        <taxon>Actinomycetes</taxon>
        <taxon>Kitasatosporales</taxon>
        <taxon>Streptomycetaceae</taxon>
        <taxon>Wenjunlia</taxon>
    </lineage>
</organism>
<keyword evidence="8" id="KW-0645">Protease</keyword>
<gene>
    <name evidence="8" type="ORF">GCM10012280_57160</name>
</gene>
<dbReference type="PANTHER" id="PTHR43808">
    <property type="entry name" value="ACETYLORNITHINE DEACETYLASE"/>
    <property type="match status" value="1"/>
</dbReference>
<comment type="caution">
    <text evidence="8">The sequence shown here is derived from an EMBL/GenBank/DDBJ whole genome shotgun (WGS) entry which is preliminary data.</text>
</comment>
<dbReference type="SUPFAM" id="SSF53187">
    <property type="entry name" value="Zn-dependent exopeptidases"/>
    <property type="match status" value="1"/>
</dbReference>
<evidence type="ECO:0000256" key="2">
    <source>
        <dbReference type="ARBA" id="ARBA00022723"/>
    </source>
</evidence>
<dbReference type="PIRSF" id="PIRSF037238">
    <property type="entry name" value="Carboxypeptidase_G2"/>
    <property type="match status" value="1"/>
</dbReference>
<feature type="compositionally biased region" description="Basic and acidic residues" evidence="6">
    <location>
        <begin position="412"/>
        <end position="428"/>
    </location>
</feature>
<feature type="region of interest" description="Disordered" evidence="6">
    <location>
        <begin position="404"/>
        <end position="428"/>
    </location>
</feature>
<keyword evidence="9" id="KW-1185">Reference proteome</keyword>
<keyword evidence="8" id="KW-0121">Carboxypeptidase</keyword>
<sequence>MTERRAVANRTPGQEDGARPATCEREREAAMIAEIERLVRCESPSDDLAAVARSAELVARIGAGHLGAGPERVVIDGRTHLRWRFGRTPRVLLVGHHDTVWPIGSLESHPFEVRDGVLRGPGCFDMKAGLVIAFHALAALADADPLAALRTPDTRHPLDGVTLLITGDEEPGSPSSRELIEREARQCAAALVLEAAGPSGALKTERKGVSRYEVLVRGRAAHSGLEPERGVNATIEAAHQIVAVAALGDPARGTTVTPTRLEAGTTTNTVPASARFDVDVRVRDAAEQHRVHTAMQNLRAWLTGAAVEVSGGPNRPPLPATASRDLFERARRLATGLGIGPLTQVAVGGASDGNLTAGVGTPTLDGLGAVGGGAHADDEHLLVAELTRRTRLLTALVAELLAPQVGCPPGRNGDRHPVPSDQLRDGSG</sequence>
<dbReference type="CDD" id="cd03885">
    <property type="entry name" value="M20_CPDG2"/>
    <property type="match status" value="1"/>
</dbReference>
<dbReference type="GO" id="GO:0046872">
    <property type="term" value="F:metal ion binding"/>
    <property type="evidence" value="ECO:0007669"/>
    <property type="project" value="UniProtKB-KW"/>
</dbReference>
<dbReference type="InterPro" id="IPR011650">
    <property type="entry name" value="Peptidase_M20_dimer"/>
</dbReference>